<accession>A0A494XHH4</accession>
<dbReference type="Gene3D" id="1.20.1250.20">
    <property type="entry name" value="MFS general substrate transporter like domains"/>
    <property type="match status" value="1"/>
</dbReference>
<gene>
    <name evidence="8" type="ORF">D7S89_10330</name>
</gene>
<feature type="transmembrane region" description="Helical" evidence="6">
    <location>
        <begin position="210"/>
        <end position="230"/>
    </location>
</feature>
<name>A0A494XHH4_9BURK</name>
<evidence type="ECO:0000256" key="5">
    <source>
        <dbReference type="ARBA" id="ARBA00023136"/>
    </source>
</evidence>
<proteinExistence type="predicted"/>
<sequence>MAVHTAAHHSRGQVLPFRESLLAMLGLSFVTMLVALDQTVVGTALPTIVAELRGFELYAWVATSYLLTSIITVPIFGRLGDYFGRKPFVIVSIALFTGASVLCGAANSMLFLVLARGLQGIGGGMLVGTAFASIPDLFPDSVVRLRWQVMMSTAFGIANAVGPSLGGFLTQYYGWRSVFYVNLPVGLLSLVFVFRYLPHIRHIELRGAMRLDWPGALLIALTLGSLQLFVEWVAQHGFAPRVIALLAVSAVSAFALVKWEHRCAQPILPLDMFRNRSLAALFRLSVLGGFAMFSLIFYAPLLLQGGFGLAPKDAGLVVTPLVVFITIGSIVNGRLITRIPNPNAMMFVGFGLLATSCLGIILSTRLTPHAMLMGFMMFGGLGLGFVLPNLTVFAQQTAGREHLGIATALLQSLRMIGGMFGAAMTGTLVTRMYASGVRHALDADGALQWLAQMRDPQILVNREAQRTLIDQLVHAGHNGALLLETARETLVGSIHAGIAVAMVVAVVSIWQCRRVPPIKIKRAAEPAVSAE</sequence>
<dbReference type="GO" id="GO:0022857">
    <property type="term" value="F:transmembrane transporter activity"/>
    <property type="evidence" value="ECO:0007669"/>
    <property type="project" value="InterPro"/>
</dbReference>
<feature type="transmembrane region" description="Helical" evidence="6">
    <location>
        <begin position="57"/>
        <end position="76"/>
    </location>
</feature>
<feature type="transmembrane region" description="Helical" evidence="6">
    <location>
        <begin position="179"/>
        <end position="198"/>
    </location>
</feature>
<comment type="subcellular location">
    <subcellularLocation>
        <location evidence="1">Endomembrane system</location>
        <topology evidence="1">Multi-pass membrane protein</topology>
    </subcellularLocation>
</comment>
<evidence type="ECO:0000259" key="7">
    <source>
        <dbReference type="PROSITE" id="PS50850"/>
    </source>
</evidence>
<feature type="transmembrane region" description="Helical" evidence="6">
    <location>
        <begin position="370"/>
        <end position="394"/>
    </location>
</feature>
<keyword evidence="2" id="KW-0813">Transport</keyword>
<evidence type="ECO:0000256" key="1">
    <source>
        <dbReference type="ARBA" id="ARBA00004127"/>
    </source>
</evidence>
<feature type="domain" description="Major facilitator superfamily (MFS) profile" evidence="7">
    <location>
        <begin position="23"/>
        <end position="463"/>
    </location>
</feature>
<dbReference type="GO" id="GO:0005886">
    <property type="term" value="C:plasma membrane"/>
    <property type="evidence" value="ECO:0007669"/>
    <property type="project" value="TreeGrafter"/>
</dbReference>
<dbReference type="PROSITE" id="PS50850">
    <property type="entry name" value="MFS"/>
    <property type="match status" value="1"/>
</dbReference>
<evidence type="ECO:0000256" key="4">
    <source>
        <dbReference type="ARBA" id="ARBA00022989"/>
    </source>
</evidence>
<organism evidence="8 9">
    <name type="scientific">Trinickia fusca</name>
    <dbReference type="NCBI Taxonomy" id="2419777"/>
    <lineage>
        <taxon>Bacteria</taxon>
        <taxon>Pseudomonadati</taxon>
        <taxon>Pseudomonadota</taxon>
        <taxon>Betaproteobacteria</taxon>
        <taxon>Burkholderiales</taxon>
        <taxon>Burkholderiaceae</taxon>
        <taxon>Trinickia</taxon>
    </lineage>
</organism>
<protein>
    <submittedName>
        <fullName evidence="8">MFS transporter</fullName>
    </submittedName>
</protein>
<dbReference type="GO" id="GO:0012505">
    <property type="term" value="C:endomembrane system"/>
    <property type="evidence" value="ECO:0007669"/>
    <property type="project" value="UniProtKB-SubCell"/>
</dbReference>
<reference evidence="8 9" key="1">
    <citation type="submission" date="2018-10" db="EMBL/GenBank/DDBJ databases">
        <title>Paraburkholderia sp. 7MK8-2, isolated from soil.</title>
        <authorList>
            <person name="Gao Z.-H."/>
            <person name="Qiu L.-H."/>
        </authorList>
    </citation>
    <scope>NUCLEOTIDE SEQUENCE [LARGE SCALE GENOMIC DNA]</scope>
    <source>
        <strain evidence="8 9">7MK8-2</strain>
    </source>
</reference>
<comment type="caution">
    <text evidence="8">The sequence shown here is derived from an EMBL/GenBank/DDBJ whole genome shotgun (WGS) entry which is preliminary data.</text>
</comment>
<dbReference type="OrthoDB" id="9807274at2"/>
<dbReference type="RefSeq" id="WP_121277570.1">
    <property type="nucleotide sequence ID" value="NZ_RBZV01000003.1"/>
</dbReference>
<dbReference type="AlphaFoldDB" id="A0A494XHH4"/>
<dbReference type="PANTHER" id="PTHR23501:SF191">
    <property type="entry name" value="VACUOLAR BASIC AMINO ACID TRANSPORTER 4"/>
    <property type="match status" value="1"/>
</dbReference>
<feature type="transmembrane region" description="Helical" evidence="6">
    <location>
        <begin position="314"/>
        <end position="332"/>
    </location>
</feature>
<keyword evidence="5 6" id="KW-0472">Membrane</keyword>
<dbReference type="InterPro" id="IPR011701">
    <property type="entry name" value="MFS"/>
</dbReference>
<feature type="transmembrane region" description="Helical" evidence="6">
    <location>
        <begin position="21"/>
        <end position="45"/>
    </location>
</feature>
<evidence type="ECO:0000313" key="9">
    <source>
        <dbReference type="Proteomes" id="UP000280434"/>
    </source>
</evidence>
<dbReference type="InterPro" id="IPR020846">
    <property type="entry name" value="MFS_dom"/>
</dbReference>
<feature type="transmembrane region" description="Helical" evidence="6">
    <location>
        <begin position="88"/>
        <end position="114"/>
    </location>
</feature>
<dbReference type="SUPFAM" id="SSF103473">
    <property type="entry name" value="MFS general substrate transporter"/>
    <property type="match status" value="1"/>
</dbReference>
<dbReference type="Pfam" id="PF07690">
    <property type="entry name" value="MFS_1"/>
    <property type="match status" value="1"/>
</dbReference>
<dbReference type="InterPro" id="IPR036259">
    <property type="entry name" value="MFS_trans_sf"/>
</dbReference>
<keyword evidence="3 6" id="KW-0812">Transmembrane</keyword>
<evidence type="ECO:0000313" key="8">
    <source>
        <dbReference type="EMBL" id="RKP49181.1"/>
    </source>
</evidence>
<feature type="transmembrane region" description="Helical" evidence="6">
    <location>
        <begin position="242"/>
        <end position="259"/>
    </location>
</feature>
<keyword evidence="4 6" id="KW-1133">Transmembrane helix</keyword>
<dbReference type="Proteomes" id="UP000280434">
    <property type="component" value="Unassembled WGS sequence"/>
</dbReference>
<feature type="transmembrane region" description="Helical" evidence="6">
    <location>
        <begin position="280"/>
        <end position="302"/>
    </location>
</feature>
<evidence type="ECO:0000256" key="6">
    <source>
        <dbReference type="SAM" id="Phobius"/>
    </source>
</evidence>
<feature type="transmembrane region" description="Helical" evidence="6">
    <location>
        <begin position="344"/>
        <end position="364"/>
    </location>
</feature>
<dbReference type="EMBL" id="RBZV01000003">
    <property type="protein sequence ID" value="RKP49181.1"/>
    <property type="molecule type" value="Genomic_DNA"/>
</dbReference>
<evidence type="ECO:0000256" key="3">
    <source>
        <dbReference type="ARBA" id="ARBA00022692"/>
    </source>
</evidence>
<dbReference type="Gene3D" id="1.20.1720.10">
    <property type="entry name" value="Multidrug resistance protein D"/>
    <property type="match status" value="1"/>
</dbReference>
<dbReference type="PANTHER" id="PTHR23501">
    <property type="entry name" value="MAJOR FACILITATOR SUPERFAMILY"/>
    <property type="match status" value="1"/>
</dbReference>
<evidence type="ECO:0000256" key="2">
    <source>
        <dbReference type="ARBA" id="ARBA00022448"/>
    </source>
</evidence>
<keyword evidence="9" id="KW-1185">Reference proteome</keyword>
<feature type="transmembrane region" description="Helical" evidence="6">
    <location>
        <begin position="490"/>
        <end position="512"/>
    </location>
</feature>
<feature type="transmembrane region" description="Helical" evidence="6">
    <location>
        <begin position="415"/>
        <end position="434"/>
    </location>
</feature>